<dbReference type="GO" id="GO:0016887">
    <property type="term" value="F:ATP hydrolysis activity"/>
    <property type="evidence" value="ECO:0007669"/>
    <property type="project" value="InterPro"/>
</dbReference>
<dbReference type="GO" id="GO:0005524">
    <property type="term" value="F:ATP binding"/>
    <property type="evidence" value="ECO:0007669"/>
    <property type="project" value="UniProtKB-KW"/>
</dbReference>
<evidence type="ECO:0000256" key="4">
    <source>
        <dbReference type="ARBA" id="ARBA00022475"/>
    </source>
</evidence>
<name>A0A918SEY9_9HYPH</name>
<dbReference type="Gene3D" id="3.40.50.300">
    <property type="entry name" value="P-loop containing nucleotide triphosphate hydrolases"/>
    <property type="match status" value="1"/>
</dbReference>
<keyword evidence="10" id="KW-0472">Membrane</keyword>
<dbReference type="InterPro" id="IPR003439">
    <property type="entry name" value="ABC_transporter-like_ATP-bd"/>
</dbReference>
<evidence type="ECO:0000313" key="12">
    <source>
        <dbReference type="EMBL" id="GHA36954.1"/>
    </source>
</evidence>
<organism evidence="12 13">
    <name type="scientific">Devosia pacifica</name>
    <dbReference type="NCBI Taxonomy" id="1335967"/>
    <lineage>
        <taxon>Bacteria</taxon>
        <taxon>Pseudomonadati</taxon>
        <taxon>Pseudomonadota</taxon>
        <taxon>Alphaproteobacteria</taxon>
        <taxon>Hyphomicrobiales</taxon>
        <taxon>Devosiaceae</taxon>
        <taxon>Devosia</taxon>
    </lineage>
</organism>
<protein>
    <submittedName>
        <fullName evidence="12">Cobalamin/Fe3+-siderophore ABC transporter ATP-binding protein</fullName>
    </submittedName>
</protein>
<dbReference type="SUPFAM" id="SSF52540">
    <property type="entry name" value="P-loop containing nucleoside triphosphate hydrolases"/>
    <property type="match status" value="1"/>
</dbReference>
<keyword evidence="6" id="KW-0547">Nucleotide-binding</keyword>
<keyword evidence="7 12" id="KW-0067">ATP-binding</keyword>
<evidence type="ECO:0000256" key="10">
    <source>
        <dbReference type="ARBA" id="ARBA00023136"/>
    </source>
</evidence>
<dbReference type="PANTHER" id="PTHR42771:SF2">
    <property type="entry name" value="IRON(3+)-HYDROXAMATE IMPORT ATP-BINDING PROTEIN FHUC"/>
    <property type="match status" value="1"/>
</dbReference>
<reference evidence="12" key="2">
    <citation type="submission" date="2020-09" db="EMBL/GenBank/DDBJ databases">
        <authorList>
            <person name="Sun Q."/>
            <person name="Kim S."/>
        </authorList>
    </citation>
    <scope>NUCLEOTIDE SEQUENCE</scope>
    <source>
        <strain evidence="12">KCTC 32437</strain>
    </source>
</reference>
<dbReference type="CDD" id="cd03214">
    <property type="entry name" value="ABC_Iron-Siderophores_B12_Hemin"/>
    <property type="match status" value="1"/>
</dbReference>
<dbReference type="EMBL" id="BMZE01000004">
    <property type="protein sequence ID" value="GHA36954.1"/>
    <property type="molecule type" value="Genomic_DNA"/>
</dbReference>
<keyword evidence="9" id="KW-0406">Ion transport</keyword>
<dbReference type="Proteomes" id="UP000646579">
    <property type="component" value="Unassembled WGS sequence"/>
</dbReference>
<keyword evidence="3" id="KW-0813">Transport</keyword>
<evidence type="ECO:0000256" key="1">
    <source>
        <dbReference type="ARBA" id="ARBA00004202"/>
    </source>
</evidence>
<dbReference type="FunFam" id="3.40.50.300:FF:000134">
    <property type="entry name" value="Iron-enterobactin ABC transporter ATP-binding protein"/>
    <property type="match status" value="1"/>
</dbReference>
<evidence type="ECO:0000256" key="8">
    <source>
        <dbReference type="ARBA" id="ARBA00023004"/>
    </source>
</evidence>
<dbReference type="Pfam" id="PF00005">
    <property type="entry name" value="ABC_tran"/>
    <property type="match status" value="1"/>
</dbReference>
<dbReference type="PROSITE" id="PS50893">
    <property type="entry name" value="ABC_TRANSPORTER_2"/>
    <property type="match status" value="1"/>
</dbReference>
<evidence type="ECO:0000256" key="7">
    <source>
        <dbReference type="ARBA" id="ARBA00022840"/>
    </source>
</evidence>
<accession>A0A918SEY9</accession>
<keyword evidence="8" id="KW-0408">Iron</keyword>
<dbReference type="InterPro" id="IPR003593">
    <property type="entry name" value="AAA+_ATPase"/>
</dbReference>
<evidence type="ECO:0000259" key="11">
    <source>
        <dbReference type="PROSITE" id="PS50893"/>
    </source>
</evidence>
<dbReference type="InterPro" id="IPR017871">
    <property type="entry name" value="ABC_transporter-like_CS"/>
</dbReference>
<sequence length="275" mass="29858">MSTKTSNGRKLEATGMHLSYGQREVVTDLDLRIPPGKLTVIVGANACGKSTVLRGLSRLLAPTHGAVVLDGKSIHSMSTKEVARHMGVLPQSPSAPEGIIVADLVGRGRYPHQGWFKRWNTSDDAAVTEALQATETLELADRPVDELSGGQRQRVWIAMALAQETDLLMLDEPTTFLDINHQVEVLDLLTDLVRTKGRTVVVVLHDLNLACRYADHLVAMKAGRLVAEGTPSRIVDAALVDTVFGLSAQIVTDPISNTPMIVPIGRHHRSARIYT</sequence>
<gene>
    <name evidence="12" type="ORF">GCM10007989_36370</name>
</gene>
<dbReference type="GO" id="GO:0005886">
    <property type="term" value="C:plasma membrane"/>
    <property type="evidence" value="ECO:0007669"/>
    <property type="project" value="UniProtKB-SubCell"/>
</dbReference>
<feature type="domain" description="ABC transporter" evidence="11">
    <location>
        <begin position="11"/>
        <end position="247"/>
    </location>
</feature>
<evidence type="ECO:0000256" key="2">
    <source>
        <dbReference type="ARBA" id="ARBA00005417"/>
    </source>
</evidence>
<comment type="caution">
    <text evidence="12">The sequence shown here is derived from an EMBL/GenBank/DDBJ whole genome shotgun (WGS) entry which is preliminary data.</text>
</comment>
<evidence type="ECO:0000256" key="9">
    <source>
        <dbReference type="ARBA" id="ARBA00023065"/>
    </source>
</evidence>
<evidence type="ECO:0000313" key="13">
    <source>
        <dbReference type="Proteomes" id="UP000646579"/>
    </source>
</evidence>
<dbReference type="InterPro" id="IPR051535">
    <property type="entry name" value="Siderophore_ABC-ATPase"/>
</dbReference>
<reference evidence="12" key="1">
    <citation type="journal article" date="2014" name="Int. J. Syst. Evol. Microbiol.">
        <title>Complete genome sequence of Corynebacterium casei LMG S-19264T (=DSM 44701T), isolated from a smear-ripened cheese.</title>
        <authorList>
            <consortium name="US DOE Joint Genome Institute (JGI-PGF)"/>
            <person name="Walter F."/>
            <person name="Albersmeier A."/>
            <person name="Kalinowski J."/>
            <person name="Ruckert C."/>
        </authorList>
    </citation>
    <scope>NUCLEOTIDE SEQUENCE</scope>
    <source>
        <strain evidence="12">KCTC 32437</strain>
    </source>
</reference>
<comment type="subcellular location">
    <subcellularLocation>
        <location evidence="1">Cell membrane</location>
        <topology evidence="1">Peripheral membrane protein</topology>
    </subcellularLocation>
</comment>
<evidence type="ECO:0000256" key="5">
    <source>
        <dbReference type="ARBA" id="ARBA00022496"/>
    </source>
</evidence>
<dbReference type="SMART" id="SM00382">
    <property type="entry name" value="AAA"/>
    <property type="match status" value="1"/>
</dbReference>
<proteinExistence type="inferred from homology"/>
<dbReference type="InterPro" id="IPR027417">
    <property type="entry name" value="P-loop_NTPase"/>
</dbReference>
<evidence type="ECO:0000256" key="3">
    <source>
        <dbReference type="ARBA" id="ARBA00022448"/>
    </source>
</evidence>
<dbReference type="RefSeq" id="WP_189427205.1">
    <property type="nucleotide sequence ID" value="NZ_BMZE01000004.1"/>
</dbReference>
<comment type="similarity">
    <text evidence="2">Belongs to the ABC transporter superfamily.</text>
</comment>
<keyword evidence="13" id="KW-1185">Reference proteome</keyword>
<evidence type="ECO:0000256" key="6">
    <source>
        <dbReference type="ARBA" id="ARBA00022741"/>
    </source>
</evidence>
<keyword evidence="4" id="KW-1003">Cell membrane</keyword>
<dbReference type="PANTHER" id="PTHR42771">
    <property type="entry name" value="IRON(3+)-HYDROXAMATE IMPORT ATP-BINDING PROTEIN FHUC"/>
    <property type="match status" value="1"/>
</dbReference>
<dbReference type="AlphaFoldDB" id="A0A918SEY9"/>
<dbReference type="GO" id="GO:0006826">
    <property type="term" value="P:iron ion transport"/>
    <property type="evidence" value="ECO:0007669"/>
    <property type="project" value="UniProtKB-KW"/>
</dbReference>
<dbReference type="PROSITE" id="PS00211">
    <property type="entry name" value="ABC_TRANSPORTER_1"/>
    <property type="match status" value="1"/>
</dbReference>
<keyword evidence="5" id="KW-0410">Iron transport</keyword>